<evidence type="ECO:0000313" key="2">
    <source>
        <dbReference type="Proteomes" id="UP000324222"/>
    </source>
</evidence>
<dbReference type="EMBL" id="VSRR010033040">
    <property type="protein sequence ID" value="MPC71519.1"/>
    <property type="molecule type" value="Genomic_DNA"/>
</dbReference>
<name>A0A5B7HPA3_PORTR</name>
<organism evidence="1 2">
    <name type="scientific">Portunus trituberculatus</name>
    <name type="common">Swimming crab</name>
    <name type="synonym">Neptunus trituberculatus</name>
    <dbReference type="NCBI Taxonomy" id="210409"/>
    <lineage>
        <taxon>Eukaryota</taxon>
        <taxon>Metazoa</taxon>
        <taxon>Ecdysozoa</taxon>
        <taxon>Arthropoda</taxon>
        <taxon>Crustacea</taxon>
        <taxon>Multicrustacea</taxon>
        <taxon>Malacostraca</taxon>
        <taxon>Eumalacostraca</taxon>
        <taxon>Eucarida</taxon>
        <taxon>Decapoda</taxon>
        <taxon>Pleocyemata</taxon>
        <taxon>Brachyura</taxon>
        <taxon>Eubrachyura</taxon>
        <taxon>Portunoidea</taxon>
        <taxon>Portunidae</taxon>
        <taxon>Portuninae</taxon>
        <taxon>Portunus</taxon>
    </lineage>
</organism>
<dbReference type="Proteomes" id="UP000324222">
    <property type="component" value="Unassembled WGS sequence"/>
</dbReference>
<reference evidence="1 2" key="1">
    <citation type="submission" date="2019-05" db="EMBL/GenBank/DDBJ databases">
        <title>Another draft genome of Portunus trituberculatus and its Hox gene families provides insights of decapod evolution.</title>
        <authorList>
            <person name="Jeong J.-H."/>
            <person name="Song I."/>
            <person name="Kim S."/>
            <person name="Choi T."/>
            <person name="Kim D."/>
            <person name="Ryu S."/>
            <person name="Kim W."/>
        </authorList>
    </citation>
    <scope>NUCLEOTIDE SEQUENCE [LARGE SCALE GENOMIC DNA]</scope>
    <source>
        <tissue evidence="1">Muscle</tissue>
    </source>
</reference>
<comment type="caution">
    <text evidence="1">The sequence shown here is derived from an EMBL/GenBank/DDBJ whole genome shotgun (WGS) entry which is preliminary data.</text>
</comment>
<keyword evidence="2" id="KW-1185">Reference proteome</keyword>
<dbReference type="AlphaFoldDB" id="A0A5B7HPA3"/>
<evidence type="ECO:0000313" key="1">
    <source>
        <dbReference type="EMBL" id="MPC71519.1"/>
    </source>
</evidence>
<protein>
    <submittedName>
        <fullName evidence="1">Uncharacterized protein</fullName>
    </submittedName>
</protein>
<accession>A0A5B7HPA3</accession>
<proteinExistence type="predicted"/>
<sequence>MSCVSQLKEAVTHMPITPYRQNVAQQLLGKVSQQALEPDLDVCTGGRKRQYEEVDKCGKRDKVHEGSDVKFNGQTGQTDNRKHRIEIEISQM</sequence>
<gene>
    <name evidence="1" type="ORF">E2C01_065796</name>
</gene>